<dbReference type="GO" id="GO:0003677">
    <property type="term" value="F:DNA binding"/>
    <property type="evidence" value="ECO:0007669"/>
    <property type="project" value="UniProtKB-KW"/>
</dbReference>
<dbReference type="InterPro" id="IPR036388">
    <property type="entry name" value="WH-like_DNA-bd_sf"/>
</dbReference>
<evidence type="ECO:0000256" key="2">
    <source>
        <dbReference type="ARBA" id="ARBA00023125"/>
    </source>
</evidence>
<dbReference type="Gene3D" id="1.10.10.10">
    <property type="entry name" value="Winged helix-like DNA-binding domain superfamily/Winged helix DNA-binding domain"/>
    <property type="match status" value="1"/>
</dbReference>
<keyword evidence="3" id="KW-0804">Transcription</keyword>
<dbReference type="InterPro" id="IPR011990">
    <property type="entry name" value="TPR-like_helical_dom_sf"/>
</dbReference>
<keyword evidence="1" id="KW-0805">Transcription regulation</keyword>
<feature type="domain" description="HTH luxR-type" evidence="4">
    <location>
        <begin position="809"/>
        <end position="874"/>
    </location>
</feature>
<keyword evidence="2" id="KW-0238">DNA-binding</keyword>
<dbReference type="InterPro" id="IPR000792">
    <property type="entry name" value="Tscrpt_reg_LuxR_C"/>
</dbReference>
<dbReference type="Pfam" id="PF00196">
    <property type="entry name" value="GerE"/>
    <property type="match status" value="1"/>
</dbReference>
<dbReference type="InterPro" id="IPR027417">
    <property type="entry name" value="P-loop_NTPase"/>
</dbReference>
<comment type="caution">
    <text evidence="5">The sequence shown here is derived from an EMBL/GenBank/DDBJ whole genome shotgun (WGS) entry which is preliminary data.</text>
</comment>
<evidence type="ECO:0000313" key="5">
    <source>
        <dbReference type="EMBL" id="PRX19299.1"/>
    </source>
</evidence>
<gene>
    <name evidence="5" type="ORF">CLV67_11051</name>
</gene>
<accession>A0A2T0K887</accession>
<proteinExistence type="predicted"/>
<dbReference type="SUPFAM" id="SSF52540">
    <property type="entry name" value="P-loop containing nucleoside triphosphate hydrolases"/>
    <property type="match status" value="1"/>
</dbReference>
<dbReference type="Gene3D" id="3.40.50.300">
    <property type="entry name" value="P-loop containing nucleotide triphosphate hydrolases"/>
    <property type="match status" value="1"/>
</dbReference>
<dbReference type="GO" id="GO:0006355">
    <property type="term" value="P:regulation of DNA-templated transcription"/>
    <property type="evidence" value="ECO:0007669"/>
    <property type="project" value="InterPro"/>
</dbReference>
<dbReference type="PANTHER" id="PTHR44688">
    <property type="entry name" value="DNA-BINDING TRANSCRIPTIONAL ACTIVATOR DEVR_DOSR"/>
    <property type="match status" value="1"/>
</dbReference>
<dbReference type="Gene3D" id="1.25.40.10">
    <property type="entry name" value="Tetratricopeptide repeat domain"/>
    <property type="match status" value="1"/>
</dbReference>
<dbReference type="InterPro" id="IPR016032">
    <property type="entry name" value="Sig_transdc_resp-reg_C-effctor"/>
</dbReference>
<dbReference type="CDD" id="cd06170">
    <property type="entry name" value="LuxR_C_like"/>
    <property type="match status" value="1"/>
</dbReference>
<name>A0A2T0K887_9ACTN</name>
<evidence type="ECO:0000313" key="6">
    <source>
        <dbReference type="Proteomes" id="UP000239415"/>
    </source>
</evidence>
<evidence type="ECO:0000256" key="1">
    <source>
        <dbReference type="ARBA" id="ARBA00023015"/>
    </source>
</evidence>
<dbReference type="RefSeq" id="WP_239166331.1">
    <property type="nucleotide sequence ID" value="NZ_BOMO01000055.1"/>
</dbReference>
<keyword evidence="6" id="KW-1185">Reference proteome</keyword>
<dbReference type="SUPFAM" id="SSF46894">
    <property type="entry name" value="C-terminal effector domain of the bipartite response regulators"/>
    <property type="match status" value="1"/>
</dbReference>
<protein>
    <submittedName>
        <fullName evidence="5">LuxR family maltose regulon positive regulatory protein</fullName>
    </submittedName>
</protein>
<dbReference type="AlphaFoldDB" id="A0A2T0K887"/>
<reference evidence="5 6" key="1">
    <citation type="submission" date="2018-03" db="EMBL/GenBank/DDBJ databases">
        <title>Genomic Encyclopedia of Archaeal and Bacterial Type Strains, Phase II (KMG-II): from individual species to whole genera.</title>
        <authorList>
            <person name="Goeker M."/>
        </authorList>
    </citation>
    <scope>NUCLEOTIDE SEQUENCE [LARGE SCALE GENOMIC DNA]</scope>
    <source>
        <strain evidence="5 6">DSM 43146</strain>
    </source>
</reference>
<dbReference type="EMBL" id="PVMZ01000010">
    <property type="protein sequence ID" value="PRX19299.1"/>
    <property type="molecule type" value="Genomic_DNA"/>
</dbReference>
<dbReference type="PRINTS" id="PR00038">
    <property type="entry name" value="HTHLUXR"/>
</dbReference>
<dbReference type="Proteomes" id="UP000239415">
    <property type="component" value="Unassembled WGS sequence"/>
</dbReference>
<evidence type="ECO:0000256" key="3">
    <source>
        <dbReference type="ARBA" id="ARBA00023163"/>
    </source>
</evidence>
<dbReference type="PANTHER" id="PTHR44688:SF16">
    <property type="entry name" value="DNA-BINDING TRANSCRIPTIONAL ACTIVATOR DEVR_DOSR"/>
    <property type="match status" value="1"/>
</dbReference>
<sequence>MSIELITDSDQSLLTSKFAVPAAPPFMVSRPALHARVTEGVQGPVTVVTGVAGSGKTQLLASWVHSRPVDWPVAWITLEQGDEPDPTFWDYVAEALRRAGVAVPPVAGGTVTRAVLGRLATAVDQHPTPVVLVLDGASQLPGPDWAAGLEFVLCHTDRLRVVLTGRWDPPLPLYRYRLAGRLQELRTADLALTAAEVSRLMRLHGVELGEPELATLLEHTEGWAAGIRLCACVLQRSPDAKRLVDTISGDESTIAEYFVGEVLRVQPPDTRRFLLETSVLDTFTPELAAAVTARTDAPRMLAELTRENAFIQPVGSGTGMYRYHRLFAELLRAQLAWADPDEVALLHQRAALWLAARGRLTEAVGHAVLAGDWIGAASMVIEDYGVGVLAMEGSAGRLGGLFAGMPEHPAGPEPVLVRAAIAYGDGDHSRAAEQFAYAGKLLALQGSACGDGLTLGCFLMRLLLLPHVPGPDTVDDLAPAAGTFLESAPPQRLARHPELRTMLLAAEGRARAAAGQVDEAAAVLAEAGANAPPGAERIRMSCLEYLALIEAYRGRLGRAEAAARQAIELAGQRTRGRDGWPAAAEVTLAWVALERYDIEAADRHLRAVQPLCGNGATGPAPAGFALVRARRLQTRGELRQAIGVLASAEEADNGAPCWLTRELRLNRARLLLVAGRPDEAEDLLAGFADSADPGAVVARAALMLARGEAGAAHERARTVADAAGVPAPAALDAWLLLAMLAAGREDAAGAREALRRALRVAAPESCRRPVHQVWGELRRLLRDDDRLTLQYRSLGTPGTTGSAAGVAAEPVVVEQLSKRELDVLRGMAEMLPTEEIAASMYVSVNTVKTHVRSILRKLSASRRNEAVRRARALRLI</sequence>
<organism evidence="5 6">
    <name type="scientific">Actinoplanes italicus</name>
    <dbReference type="NCBI Taxonomy" id="113567"/>
    <lineage>
        <taxon>Bacteria</taxon>
        <taxon>Bacillati</taxon>
        <taxon>Actinomycetota</taxon>
        <taxon>Actinomycetes</taxon>
        <taxon>Micromonosporales</taxon>
        <taxon>Micromonosporaceae</taxon>
        <taxon>Actinoplanes</taxon>
    </lineage>
</organism>
<dbReference type="SMART" id="SM00421">
    <property type="entry name" value="HTH_LUXR"/>
    <property type="match status" value="1"/>
</dbReference>
<dbReference type="InterPro" id="IPR059106">
    <property type="entry name" value="WHD_MalT"/>
</dbReference>
<dbReference type="SUPFAM" id="SSF48452">
    <property type="entry name" value="TPR-like"/>
    <property type="match status" value="1"/>
</dbReference>
<evidence type="ECO:0000259" key="4">
    <source>
        <dbReference type="PROSITE" id="PS50043"/>
    </source>
</evidence>
<dbReference type="PROSITE" id="PS50043">
    <property type="entry name" value="HTH_LUXR_2"/>
    <property type="match status" value="1"/>
</dbReference>
<dbReference type="Pfam" id="PF25873">
    <property type="entry name" value="WHD_MalT"/>
    <property type="match status" value="1"/>
</dbReference>